<name>A0A0A8XQ11_ARUDO</name>
<sequence length="56" mass="6589">MASIYKMKPWWLRVKKEPSFFSVCTNLQYSMDLWTIKWINCAGAELLTEKTNVSIS</sequence>
<evidence type="ECO:0000313" key="1">
    <source>
        <dbReference type="EMBL" id="JAD14595.1"/>
    </source>
</evidence>
<dbReference type="AlphaFoldDB" id="A0A0A8XQ11"/>
<reference evidence="1" key="1">
    <citation type="submission" date="2014-09" db="EMBL/GenBank/DDBJ databases">
        <authorList>
            <person name="Magalhaes I.L.F."/>
            <person name="Oliveira U."/>
            <person name="Santos F.R."/>
            <person name="Vidigal T.H.D.A."/>
            <person name="Brescovit A.D."/>
            <person name="Santos A.J."/>
        </authorList>
    </citation>
    <scope>NUCLEOTIDE SEQUENCE</scope>
    <source>
        <tissue evidence="1">Shoot tissue taken approximately 20 cm above the soil surface</tissue>
    </source>
</reference>
<organism evidence="1">
    <name type="scientific">Arundo donax</name>
    <name type="common">Giant reed</name>
    <name type="synonym">Donax arundinaceus</name>
    <dbReference type="NCBI Taxonomy" id="35708"/>
    <lineage>
        <taxon>Eukaryota</taxon>
        <taxon>Viridiplantae</taxon>
        <taxon>Streptophyta</taxon>
        <taxon>Embryophyta</taxon>
        <taxon>Tracheophyta</taxon>
        <taxon>Spermatophyta</taxon>
        <taxon>Magnoliopsida</taxon>
        <taxon>Liliopsida</taxon>
        <taxon>Poales</taxon>
        <taxon>Poaceae</taxon>
        <taxon>PACMAD clade</taxon>
        <taxon>Arundinoideae</taxon>
        <taxon>Arundineae</taxon>
        <taxon>Arundo</taxon>
    </lineage>
</organism>
<accession>A0A0A8XQ11</accession>
<protein>
    <submittedName>
        <fullName evidence="1">Uncharacterized protein</fullName>
    </submittedName>
</protein>
<reference evidence="1" key="2">
    <citation type="journal article" date="2015" name="Data Brief">
        <title>Shoot transcriptome of the giant reed, Arundo donax.</title>
        <authorList>
            <person name="Barrero R.A."/>
            <person name="Guerrero F.D."/>
            <person name="Moolhuijzen P."/>
            <person name="Goolsby J.A."/>
            <person name="Tidwell J."/>
            <person name="Bellgard S.E."/>
            <person name="Bellgard M.I."/>
        </authorList>
    </citation>
    <scope>NUCLEOTIDE SEQUENCE</scope>
    <source>
        <tissue evidence="1">Shoot tissue taken approximately 20 cm above the soil surface</tissue>
    </source>
</reference>
<dbReference type="EMBL" id="GBRH01283300">
    <property type="protein sequence ID" value="JAD14595.1"/>
    <property type="molecule type" value="Transcribed_RNA"/>
</dbReference>
<proteinExistence type="predicted"/>